<protein>
    <recommendedName>
        <fullName evidence="1">HD domain-containing protein</fullName>
    </recommendedName>
</protein>
<dbReference type="CDD" id="cd00077">
    <property type="entry name" value="HDc"/>
    <property type="match status" value="1"/>
</dbReference>
<reference evidence="2 3" key="1">
    <citation type="submission" date="2015-02" db="EMBL/GenBank/DDBJ databases">
        <title>Draft Genome Sequences of Two Closely-Related Aflatoxigenic Aspergillus Species Obtained from the Cote d'Ivoire.</title>
        <authorList>
            <person name="Moore G.G."/>
            <person name="Beltz S.B."/>
            <person name="Mack B.M."/>
        </authorList>
    </citation>
    <scope>NUCLEOTIDE SEQUENCE [LARGE SCALE GENOMIC DNA]</scope>
    <source>
        <strain evidence="2 3">SRRC1432</strain>
    </source>
</reference>
<dbReference type="InterPro" id="IPR006674">
    <property type="entry name" value="HD_domain"/>
</dbReference>
<dbReference type="PANTHER" id="PTHR35569">
    <property type="entry name" value="CYANAMIDE HYDRATASE DDI2-RELATED"/>
    <property type="match status" value="1"/>
</dbReference>
<evidence type="ECO:0000313" key="3">
    <source>
        <dbReference type="Proteomes" id="UP000034947"/>
    </source>
</evidence>
<dbReference type="OrthoDB" id="2378324at2759"/>
<keyword evidence="3" id="KW-1185">Reference proteome</keyword>
<evidence type="ECO:0000259" key="1">
    <source>
        <dbReference type="Pfam" id="PF01966"/>
    </source>
</evidence>
<dbReference type="Pfam" id="PF01966">
    <property type="entry name" value="HD"/>
    <property type="match status" value="1"/>
</dbReference>
<organism evidence="2 3">
    <name type="scientific">Aspergillus ochraceoroseus</name>
    <dbReference type="NCBI Taxonomy" id="138278"/>
    <lineage>
        <taxon>Eukaryota</taxon>
        <taxon>Fungi</taxon>
        <taxon>Dikarya</taxon>
        <taxon>Ascomycota</taxon>
        <taxon>Pezizomycotina</taxon>
        <taxon>Eurotiomycetes</taxon>
        <taxon>Eurotiomycetidae</taxon>
        <taxon>Eurotiales</taxon>
        <taxon>Aspergillaceae</taxon>
        <taxon>Aspergillus</taxon>
        <taxon>Aspergillus subgen. Nidulantes</taxon>
    </lineage>
</organism>
<comment type="caution">
    <text evidence="2">The sequence shown here is derived from an EMBL/GenBank/DDBJ whole genome shotgun (WGS) entry which is preliminary data.</text>
</comment>
<accession>A0A0F8ULC9</accession>
<dbReference type="SUPFAM" id="SSF109604">
    <property type="entry name" value="HD-domain/PDEase-like"/>
    <property type="match status" value="1"/>
</dbReference>
<sequence>MASTTPIPLPSIPDIHLVFPESELAVKAFAYAKQHCTEAVYNHAVRSAYWALIIANKVSKFKNVNFDFVVVCCILHDMGWSTTAELLSEDKRFEVDGANIARDFISTNAQWSASDIQHAWNAIALHATPSIAKYAAPDIALIHEGIAADFFGPTYAMIPGEPGIITLDEYYAVMKLFPRAGFNREGFKNIGCWLCRTKPRTTYDNWVGQMGLNCGIDGNGEGREEYERQWKENQAVPMLFSALDCLEAYDQNKPF</sequence>
<dbReference type="VEuPathDB" id="FungiDB:P175DRAFT_0253128"/>
<dbReference type="InterPro" id="IPR003607">
    <property type="entry name" value="HD/PDEase_dom"/>
</dbReference>
<evidence type="ECO:0000313" key="2">
    <source>
        <dbReference type="EMBL" id="KKK20429.1"/>
    </source>
</evidence>
<feature type="domain" description="HD" evidence="1">
    <location>
        <begin position="40"/>
        <end position="133"/>
    </location>
</feature>
<dbReference type="Proteomes" id="UP000034947">
    <property type="component" value="Unassembled WGS sequence"/>
</dbReference>
<name>A0A0F8ULC9_9EURO</name>
<dbReference type="AlphaFoldDB" id="A0A0F8ULC9"/>
<proteinExistence type="predicted"/>
<dbReference type="EMBL" id="JYKN01001441">
    <property type="protein sequence ID" value="KKK20429.1"/>
    <property type="molecule type" value="Genomic_DNA"/>
</dbReference>
<dbReference type="Gene3D" id="1.10.3210.10">
    <property type="entry name" value="Hypothetical protein af1432"/>
    <property type="match status" value="1"/>
</dbReference>
<gene>
    <name evidence="2" type="ORF">AOCH_005488</name>
</gene>
<dbReference type="PANTHER" id="PTHR35569:SF1">
    <property type="entry name" value="CYANAMIDE HYDRATASE DDI2-RELATED"/>
    <property type="match status" value="1"/>
</dbReference>